<keyword evidence="4" id="KW-1185">Reference proteome</keyword>
<evidence type="ECO:0000313" key="4">
    <source>
        <dbReference type="Proteomes" id="UP000002420"/>
    </source>
</evidence>
<dbReference type="RefSeq" id="WP_012470445.1">
    <property type="nucleotide sequence ID" value="NC_010814.1"/>
</dbReference>
<evidence type="ECO:0008006" key="5">
    <source>
        <dbReference type="Google" id="ProtNLM"/>
    </source>
</evidence>
<keyword evidence="2" id="KW-0732">Signal</keyword>
<dbReference type="HOGENOM" id="CLU_1150561_0_0_7"/>
<dbReference type="EMBL" id="CP001089">
    <property type="protein sequence ID" value="ACD96112.1"/>
    <property type="molecule type" value="Genomic_DNA"/>
</dbReference>
<evidence type="ECO:0000313" key="3">
    <source>
        <dbReference type="EMBL" id="ACD96112.1"/>
    </source>
</evidence>
<protein>
    <recommendedName>
        <fullName evidence="5">MORN repeat-containing protein</fullName>
    </recommendedName>
</protein>
<accession>B3E5C5</accession>
<feature type="signal peptide" evidence="2">
    <location>
        <begin position="1"/>
        <end position="22"/>
    </location>
</feature>
<dbReference type="AlphaFoldDB" id="B3E5C5"/>
<evidence type="ECO:0000256" key="1">
    <source>
        <dbReference type="SAM" id="MobiDB-lite"/>
    </source>
</evidence>
<dbReference type="KEGG" id="glo:Glov_2396"/>
<name>B3E5C5_TRIL1</name>
<dbReference type="OrthoDB" id="327733at2"/>
<proteinExistence type="predicted"/>
<organism evidence="3 4">
    <name type="scientific">Trichlorobacter lovleyi (strain ATCC BAA-1151 / DSM 17278 / SZ)</name>
    <name type="common">Geobacter lovleyi</name>
    <dbReference type="NCBI Taxonomy" id="398767"/>
    <lineage>
        <taxon>Bacteria</taxon>
        <taxon>Pseudomonadati</taxon>
        <taxon>Thermodesulfobacteriota</taxon>
        <taxon>Desulfuromonadia</taxon>
        <taxon>Geobacterales</taxon>
        <taxon>Geobacteraceae</taxon>
        <taxon>Trichlorobacter</taxon>
    </lineage>
</organism>
<sequence>MKMLSRMIMLLAVLLVPGISQAFSVAGSYSSSEGAVTLHQSGDRVTGRYTNDNGELTGLMFGNIFEGFWIEDGSDRRCSTPKNGRYHWGRVTLTFDGNGFNGVWGHCDDKPARPWNGSRSSGSQGGTPPADPGHDPFSVTSDGPGIEGLWGSSEGDIRFRQQGNRVAGRYSSDNGELVGTLQSGTLSGYWIEDHSAQRCITPRNGRYFWGRIEFSFSGNRFTGRWGYCDGPLTGNWGGERK</sequence>
<feature type="chain" id="PRO_5002787615" description="MORN repeat-containing protein" evidence="2">
    <location>
        <begin position="23"/>
        <end position="241"/>
    </location>
</feature>
<dbReference type="eggNOG" id="COG4932">
    <property type="taxonomic scope" value="Bacteria"/>
</dbReference>
<dbReference type="Proteomes" id="UP000002420">
    <property type="component" value="Chromosome"/>
</dbReference>
<evidence type="ECO:0000256" key="2">
    <source>
        <dbReference type="SAM" id="SignalP"/>
    </source>
</evidence>
<gene>
    <name evidence="3" type="ordered locus">Glov_2396</name>
</gene>
<dbReference type="STRING" id="398767.Glov_2396"/>
<feature type="region of interest" description="Disordered" evidence="1">
    <location>
        <begin position="111"/>
        <end position="152"/>
    </location>
</feature>
<reference evidence="3 4" key="1">
    <citation type="submission" date="2008-05" db="EMBL/GenBank/DDBJ databases">
        <title>Complete sequence of chromosome of Geobacter lovleyi SZ.</title>
        <authorList>
            <consortium name="US DOE Joint Genome Institute"/>
            <person name="Lucas S."/>
            <person name="Copeland A."/>
            <person name="Lapidus A."/>
            <person name="Glavina del Rio T."/>
            <person name="Dalin E."/>
            <person name="Tice H."/>
            <person name="Bruce D."/>
            <person name="Goodwin L."/>
            <person name="Pitluck S."/>
            <person name="Chertkov O."/>
            <person name="Meincke L."/>
            <person name="Brettin T."/>
            <person name="Detter J.C."/>
            <person name="Han C."/>
            <person name="Tapia R."/>
            <person name="Kuske C.R."/>
            <person name="Schmutz J."/>
            <person name="Larimer F."/>
            <person name="Land M."/>
            <person name="Hauser L."/>
            <person name="Kyrpides N."/>
            <person name="Mikhailova N."/>
            <person name="Sung Y."/>
            <person name="Fletcher K.E."/>
            <person name="Ritalahti K.M."/>
            <person name="Loeffler F.E."/>
            <person name="Richardson P."/>
        </authorList>
    </citation>
    <scope>NUCLEOTIDE SEQUENCE [LARGE SCALE GENOMIC DNA]</scope>
    <source>
        <strain evidence="4">ATCC BAA-1151 / DSM 17278 / SZ</strain>
    </source>
</reference>